<dbReference type="SMART" id="SM00454">
    <property type="entry name" value="SAM"/>
    <property type="match status" value="1"/>
</dbReference>
<dbReference type="InterPro" id="IPR001660">
    <property type="entry name" value="SAM"/>
</dbReference>
<comment type="caution">
    <text evidence="3">The sequence shown here is derived from an EMBL/GenBank/DDBJ whole genome shotgun (WGS) entry which is preliminary data.</text>
</comment>
<dbReference type="Gene3D" id="1.10.150.50">
    <property type="entry name" value="Transcription Factor, Ets-1"/>
    <property type="match status" value="1"/>
</dbReference>
<accession>X6MVQ0</accession>
<evidence type="ECO:0000256" key="1">
    <source>
        <dbReference type="SAM" id="Coils"/>
    </source>
</evidence>
<keyword evidence="1" id="KW-0175">Coiled coil</keyword>
<proteinExistence type="predicted"/>
<reference evidence="3 4" key="1">
    <citation type="journal article" date="2013" name="Curr. Biol.">
        <title>The Genome of the Foraminiferan Reticulomyxa filosa.</title>
        <authorList>
            <person name="Glockner G."/>
            <person name="Hulsmann N."/>
            <person name="Schleicher M."/>
            <person name="Noegel A.A."/>
            <person name="Eichinger L."/>
            <person name="Gallinger C."/>
            <person name="Pawlowski J."/>
            <person name="Sierra R."/>
            <person name="Euteneuer U."/>
            <person name="Pillet L."/>
            <person name="Moustafa A."/>
            <person name="Platzer M."/>
            <person name="Groth M."/>
            <person name="Szafranski K."/>
            <person name="Schliwa M."/>
        </authorList>
    </citation>
    <scope>NUCLEOTIDE SEQUENCE [LARGE SCALE GENOMIC DNA]</scope>
</reference>
<evidence type="ECO:0000313" key="4">
    <source>
        <dbReference type="Proteomes" id="UP000023152"/>
    </source>
</evidence>
<evidence type="ECO:0000259" key="2">
    <source>
        <dbReference type="PROSITE" id="PS50105"/>
    </source>
</evidence>
<organism evidence="3 4">
    <name type="scientific">Reticulomyxa filosa</name>
    <dbReference type="NCBI Taxonomy" id="46433"/>
    <lineage>
        <taxon>Eukaryota</taxon>
        <taxon>Sar</taxon>
        <taxon>Rhizaria</taxon>
        <taxon>Retaria</taxon>
        <taxon>Foraminifera</taxon>
        <taxon>Monothalamids</taxon>
        <taxon>Reticulomyxidae</taxon>
        <taxon>Reticulomyxa</taxon>
    </lineage>
</organism>
<dbReference type="AlphaFoldDB" id="X6MVQ0"/>
<keyword evidence="4" id="KW-1185">Reference proteome</keyword>
<feature type="domain" description="SAM" evidence="2">
    <location>
        <begin position="145"/>
        <end position="209"/>
    </location>
</feature>
<dbReference type="Pfam" id="PF00536">
    <property type="entry name" value="SAM_1"/>
    <property type="match status" value="1"/>
</dbReference>
<dbReference type="SUPFAM" id="SSF47769">
    <property type="entry name" value="SAM/Pointed domain"/>
    <property type="match status" value="1"/>
</dbReference>
<protein>
    <recommendedName>
        <fullName evidence="2">SAM domain-containing protein</fullName>
    </recommendedName>
</protein>
<name>X6MVQ0_RETFI</name>
<feature type="non-terminal residue" evidence="3">
    <location>
        <position position="1"/>
    </location>
</feature>
<dbReference type="EMBL" id="ASPP01017135">
    <property type="protein sequence ID" value="ETO17180.1"/>
    <property type="molecule type" value="Genomic_DNA"/>
</dbReference>
<sequence length="221" mass="25156">KKKKDPEKQNELKTVREQLDAQLQKNLEMEKELETLRKQVAEYKEAFQAYKESGMFGLLGGGDPGSSSNTGTNRDSMSIADIGNDLEPSVEPTLSHASQSFSNLTTVIPQSDIIANGRLVSLVKQKKENSPPEHKFGSIERISEWSNEEVAYWLVSINFPQYAMSFYNLISDGDMLLHDVNMETLKEDLKVKKIHSRRILDQIQHLKRVEMNFSLICCCCR</sequence>
<dbReference type="InterPro" id="IPR013761">
    <property type="entry name" value="SAM/pointed_sf"/>
</dbReference>
<evidence type="ECO:0000313" key="3">
    <source>
        <dbReference type="EMBL" id="ETO17180.1"/>
    </source>
</evidence>
<dbReference type="Proteomes" id="UP000023152">
    <property type="component" value="Unassembled WGS sequence"/>
</dbReference>
<gene>
    <name evidence="3" type="ORF">RFI_20150</name>
</gene>
<dbReference type="OrthoDB" id="62701at2759"/>
<feature type="coiled-coil region" evidence="1">
    <location>
        <begin position="12"/>
        <end position="53"/>
    </location>
</feature>
<dbReference type="PROSITE" id="PS50105">
    <property type="entry name" value="SAM_DOMAIN"/>
    <property type="match status" value="1"/>
</dbReference>